<dbReference type="GO" id="GO:0006310">
    <property type="term" value="P:DNA recombination"/>
    <property type="evidence" value="ECO:0007669"/>
    <property type="project" value="UniProtKB-KW"/>
</dbReference>
<keyword evidence="9" id="KW-0460">Magnesium</keyword>
<dbReference type="SUPFAM" id="SSF52980">
    <property type="entry name" value="Restriction endonuclease-like"/>
    <property type="match status" value="1"/>
</dbReference>
<dbReference type="RefSeq" id="WP_347298153.1">
    <property type="nucleotide sequence ID" value="NZ_CP142434.1"/>
</dbReference>
<protein>
    <recommendedName>
        <fullName evidence="13">Holliday junction resolvase RecU</fullName>
    </recommendedName>
</protein>
<dbReference type="EMBL" id="CP142434">
    <property type="protein sequence ID" value="XBC48138.1"/>
    <property type="molecule type" value="Genomic_DNA"/>
</dbReference>
<dbReference type="GO" id="GO:0004519">
    <property type="term" value="F:endonuclease activity"/>
    <property type="evidence" value="ECO:0007669"/>
    <property type="project" value="UniProtKB-KW"/>
</dbReference>
<keyword evidence="8" id="KW-0378">Hydrolase</keyword>
<organism evidence="14">
    <name type="scientific">Dolosigranulum savutiense</name>
    <dbReference type="NCBI Taxonomy" id="3110288"/>
    <lineage>
        <taxon>Bacteria</taxon>
        <taxon>Bacillati</taxon>
        <taxon>Bacillota</taxon>
        <taxon>Bacilli</taxon>
        <taxon>Lactobacillales</taxon>
        <taxon>Carnobacteriaceae</taxon>
        <taxon>Dolosigranulum</taxon>
    </lineage>
</organism>
<dbReference type="Gene3D" id="3.40.1350.10">
    <property type="match status" value="1"/>
</dbReference>
<dbReference type="Pfam" id="PF03838">
    <property type="entry name" value="RecU"/>
    <property type="match status" value="1"/>
</dbReference>
<proteinExistence type="inferred from homology"/>
<keyword evidence="5" id="KW-0479">Metal-binding</keyword>
<accession>A0AB74TTK7</accession>
<evidence type="ECO:0000256" key="11">
    <source>
        <dbReference type="ARBA" id="ARBA00023204"/>
    </source>
</evidence>
<sequence length="166" mass="19487">MSRQRAGYKSKRNGQRFEELIELSCNMYKRENKVFIQKTPENTRFLRPLNGGQFVAVHDKKSQPDFKGLLKGGQAVVFEAKHTDGTNIRFDRLQMHQKEHLVACQQLGAEAFLLISFDVTSKDKRVYKVPIKDWLLLENRLDKKSVNENDLKEYRVLVQNDMIRFL</sequence>
<keyword evidence="4" id="KW-0540">Nuclease</keyword>
<evidence type="ECO:0000256" key="6">
    <source>
        <dbReference type="ARBA" id="ARBA00022759"/>
    </source>
</evidence>
<evidence type="ECO:0000256" key="7">
    <source>
        <dbReference type="ARBA" id="ARBA00022763"/>
    </source>
</evidence>
<evidence type="ECO:0000256" key="8">
    <source>
        <dbReference type="ARBA" id="ARBA00022801"/>
    </source>
</evidence>
<evidence type="ECO:0000256" key="5">
    <source>
        <dbReference type="ARBA" id="ARBA00022723"/>
    </source>
</evidence>
<dbReference type="GO" id="GO:0003676">
    <property type="term" value="F:nucleic acid binding"/>
    <property type="evidence" value="ECO:0007669"/>
    <property type="project" value="InterPro"/>
</dbReference>
<evidence type="ECO:0000256" key="2">
    <source>
        <dbReference type="ARBA" id="ARBA00004496"/>
    </source>
</evidence>
<dbReference type="AlphaFoldDB" id="A0AB74TTK7"/>
<dbReference type="GO" id="GO:0046872">
    <property type="term" value="F:metal ion binding"/>
    <property type="evidence" value="ECO:0007669"/>
    <property type="project" value="UniProtKB-KW"/>
</dbReference>
<keyword evidence="3" id="KW-0963">Cytoplasm</keyword>
<name>A0AB74TTK7_9LACT</name>
<dbReference type="InterPro" id="IPR011856">
    <property type="entry name" value="tRNA_endonuc-like_dom_sf"/>
</dbReference>
<evidence type="ECO:0000256" key="9">
    <source>
        <dbReference type="ARBA" id="ARBA00022842"/>
    </source>
</evidence>
<comment type="similarity">
    <text evidence="12">Belongs to the RecU family.</text>
</comment>
<dbReference type="GO" id="GO:0006281">
    <property type="term" value="P:DNA repair"/>
    <property type="evidence" value="ECO:0007669"/>
    <property type="project" value="UniProtKB-KW"/>
</dbReference>
<evidence type="ECO:0000256" key="13">
    <source>
        <dbReference type="ARBA" id="ARBA00029523"/>
    </source>
</evidence>
<dbReference type="GO" id="GO:0005737">
    <property type="term" value="C:cytoplasm"/>
    <property type="evidence" value="ECO:0007669"/>
    <property type="project" value="UniProtKB-SubCell"/>
</dbReference>
<keyword evidence="11" id="KW-0234">DNA repair</keyword>
<evidence type="ECO:0000256" key="10">
    <source>
        <dbReference type="ARBA" id="ARBA00023172"/>
    </source>
</evidence>
<dbReference type="InterPro" id="IPR011335">
    <property type="entry name" value="Restrct_endonuc-II-like"/>
</dbReference>
<dbReference type="InterPro" id="IPR004612">
    <property type="entry name" value="Resolv_RecU"/>
</dbReference>
<evidence type="ECO:0000256" key="1">
    <source>
        <dbReference type="ARBA" id="ARBA00001946"/>
    </source>
</evidence>
<comment type="subcellular location">
    <subcellularLocation>
        <location evidence="2">Cytoplasm</location>
    </subcellularLocation>
</comment>
<comment type="cofactor">
    <cofactor evidence="1">
        <name>Mg(2+)</name>
        <dbReference type="ChEBI" id="CHEBI:18420"/>
    </cofactor>
</comment>
<gene>
    <name evidence="14" type="ORF">VUQ09_01750</name>
</gene>
<dbReference type="GO" id="GO:0016787">
    <property type="term" value="F:hydrolase activity"/>
    <property type="evidence" value="ECO:0007669"/>
    <property type="project" value="UniProtKB-KW"/>
</dbReference>
<keyword evidence="10" id="KW-0233">DNA recombination</keyword>
<reference evidence="14" key="1">
    <citation type="submission" date="2023-12" db="EMBL/GenBank/DDBJ databases">
        <title>Dolosigranulum savutii sp. nov. isolated from human upper respiratory samples collected in Botswana.</title>
        <authorList>
            <person name="Kelly M.S."/>
        </authorList>
    </citation>
    <scope>NUCLEOTIDE SEQUENCE</scope>
    <source>
        <strain evidence="14">MSK312</strain>
    </source>
</reference>
<evidence type="ECO:0000256" key="12">
    <source>
        <dbReference type="ARBA" id="ARBA00023447"/>
    </source>
</evidence>
<evidence type="ECO:0000256" key="3">
    <source>
        <dbReference type="ARBA" id="ARBA00022490"/>
    </source>
</evidence>
<keyword evidence="7" id="KW-0227">DNA damage</keyword>
<evidence type="ECO:0000256" key="4">
    <source>
        <dbReference type="ARBA" id="ARBA00022722"/>
    </source>
</evidence>
<evidence type="ECO:0000313" key="14">
    <source>
        <dbReference type="EMBL" id="XBC48138.1"/>
    </source>
</evidence>
<keyword evidence="6" id="KW-0255">Endonuclease</keyword>